<name>A0ABS1UV61_9ACTN</name>
<evidence type="ECO:0000256" key="6">
    <source>
        <dbReference type="SAM" id="MobiDB-lite"/>
    </source>
</evidence>
<feature type="region of interest" description="Disordered" evidence="6">
    <location>
        <begin position="1315"/>
        <end position="1348"/>
    </location>
</feature>
<feature type="region of interest" description="Disordered" evidence="6">
    <location>
        <begin position="1"/>
        <end position="23"/>
    </location>
</feature>
<dbReference type="Proteomes" id="UP000661193">
    <property type="component" value="Unassembled WGS sequence"/>
</dbReference>
<keyword evidence="4" id="KW-0949">S-adenosyl-L-methionine</keyword>
<evidence type="ECO:0000256" key="3">
    <source>
        <dbReference type="ARBA" id="ARBA00022679"/>
    </source>
</evidence>
<evidence type="ECO:0000256" key="4">
    <source>
        <dbReference type="ARBA" id="ARBA00022691"/>
    </source>
</evidence>
<dbReference type="Pfam" id="PF20466">
    <property type="entry name" value="MmeI_TRD"/>
    <property type="match status" value="1"/>
</dbReference>
<keyword evidence="10" id="KW-1185">Reference proteome</keyword>
<feature type="domain" description="MmeI-like target recognition" evidence="8">
    <location>
        <begin position="1030"/>
        <end position="1211"/>
    </location>
</feature>
<dbReference type="InterPro" id="IPR029063">
    <property type="entry name" value="SAM-dependent_MTases_sf"/>
</dbReference>
<reference evidence="9 10" key="1">
    <citation type="submission" date="2021-01" db="EMBL/GenBank/DDBJ databases">
        <title>Genome sequencing of Micromonospora fiedleri MG-37.</title>
        <authorList>
            <person name="Moreland P.E.J."/>
            <person name="Stach J.E.M."/>
        </authorList>
    </citation>
    <scope>NUCLEOTIDE SEQUENCE [LARGE SCALE GENOMIC DNA]</scope>
    <source>
        <strain evidence="9 10">MG-37</strain>
    </source>
</reference>
<organism evidence="9 10">
    <name type="scientific">Micromonospora fiedleri</name>
    <dbReference type="NCBI Taxonomy" id="1157498"/>
    <lineage>
        <taxon>Bacteria</taxon>
        <taxon>Bacillati</taxon>
        <taxon>Actinomycetota</taxon>
        <taxon>Actinomycetes</taxon>
        <taxon>Micromonosporales</taxon>
        <taxon>Micromonosporaceae</taxon>
        <taxon>Micromonospora</taxon>
    </lineage>
</organism>
<dbReference type="InterPro" id="IPR050953">
    <property type="entry name" value="N4_N6_ade-DNA_methylase"/>
</dbReference>
<dbReference type="SUPFAM" id="SSF53335">
    <property type="entry name" value="S-adenosyl-L-methionine-dependent methyltransferases"/>
    <property type="match status" value="1"/>
</dbReference>
<dbReference type="PROSITE" id="PS00092">
    <property type="entry name" value="N6_MTASE"/>
    <property type="match status" value="1"/>
</dbReference>
<keyword evidence="3" id="KW-0808">Transferase</keyword>
<evidence type="ECO:0000256" key="2">
    <source>
        <dbReference type="ARBA" id="ARBA00022603"/>
    </source>
</evidence>
<evidence type="ECO:0000256" key="5">
    <source>
        <dbReference type="ARBA" id="ARBA00047942"/>
    </source>
</evidence>
<comment type="catalytic activity">
    <reaction evidence="5">
        <text>a 2'-deoxyadenosine in DNA + S-adenosyl-L-methionine = an N(6)-methyl-2'-deoxyadenosine in DNA + S-adenosyl-L-homocysteine + H(+)</text>
        <dbReference type="Rhea" id="RHEA:15197"/>
        <dbReference type="Rhea" id="RHEA-COMP:12418"/>
        <dbReference type="Rhea" id="RHEA-COMP:12419"/>
        <dbReference type="ChEBI" id="CHEBI:15378"/>
        <dbReference type="ChEBI" id="CHEBI:57856"/>
        <dbReference type="ChEBI" id="CHEBI:59789"/>
        <dbReference type="ChEBI" id="CHEBI:90615"/>
        <dbReference type="ChEBI" id="CHEBI:90616"/>
        <dbReference type="EC" id="2.1.1.72"/>
    </reaction>
</comment>
<dbReference type="RefSeq" id="WP_203224446.1">
    <property type="nucleotide sequence ID" value="NZ_JAETXL010000016.1"/>
</dbReference>
<comment type="caution">
    <text evidence="9">The sequence shown here is derived from an EMBL/GenBank/DDBJ whole genome shotgun (WGS) entry which is preliminary data.</text>
</comment>
<dbReference type="InterPro" id="IPR011639">
    <property type="entry name" value="MethylTrfase_TaqI-like_dom"/>
</dbReference>
<gene>
    <name evidence="9" type="ORF">JMF97_29105</name>
</gene>
<evidence type="ECO:0000259" key="8">
    <source>
        <dbReference type="Pfam" id="PF20466"/>
    </source>
</evidence>
<dbReference type="InterPro" id="IPR002052">
    <property type="entry name" value="DNA_methylase_N6_adenine_CS"/>
</dbReference>
<evidence type="ECO:0000313" key="9">
    <source>
        <dbReference type="EMBL" id="MBL6280228.1"/>
    </source>
</evidence>
<dbReference type="InterPro" id="IPR046820">
    <property type="entry name" value="MmeI_TRD"/>
</dbReference>
<sequence>MPPAIPRQSRGEAGRRPGRPPAQRIDEQHAEWLGLLRPEGPFLTVPVLVEALPHGLDTVPEEVRNRIRQGWAEVQEAPDLLGPAWTELILGELLNYPSSARSEGVAGGNGFQPELVLSGPRLGGGRAARLHVHRLPFGMSLTSGRSDRPAPVDQAAQLCRDADVPLALVTNGQHWALVHARRGEATGVGVFDADLWLEEPTLLRAFATLLAASRVLLPPTDAEGRPSTGLAGLFARSAEALTQITTTLGDQVRQAVELFVAELARLDRESEGRLLGKVSDREIYQGALTVLMRLVFLLYAEEQRLLPVADPLYAQAYAASTLHGQLGAVRAVHGDEVGDRRTAAWPRLVALFAAVHGGCEHPDLRIPAHGGSLFDPRRFPWLVDAAITDRVVFEMLEALLVLRHRGRAAEQLSYSSLGVEQIGHVYEGLLDFSCARVTEPYVGLLGRREPELPLAELEAAAARGDAELRVWLVARCDLTARQVAKALDTTPAPHQLAALHAACDNDAELADRVRPFWGLLRTDLRELPTVFPAGSVLFTQFGDRRATGTHYTPRELAEEVVRHTLAPVCFSPGPAQGVTDEGVWRAKTAEELLRLKVLDPAMGSGAFLVAACRYLAEVLVRAWERDGLPAELSDLANGNPDREDLLLAARRLVAARCLYGVDRDDMAVELAKLSLWLVTLAKGKPFGFLDHALRHGDSLVGITSLDQLTAFHLDPETGRFQHSRFFGDLVGRLERTVDKMTALRDSIGATVVEDTRDAADKAAKLAEVEHLGRHLRLAADAVVGAALSTAARVRRRPWDPEDDEDDNETYDDRLLSLNDEVYGLLDRPDDAELAQQIRLTVTDWLRGSRPEPIRPLHWPLEFPEVVNRDGFDAVIANPPFVGGQRLTGAVGPDVREYLVERVGRGKRGSADLCSYFLLRNLSVTGQGRVGIIATNTIGQGDTREVGLDQVVDMGWTVYRANKSQPWPGTASLEVSLLWVGHAADAETPILDGRPVRGITPSLDARSRVTGNPYRLAANADQAFIGSYVLGTGFLLEPEQAQALIAKDPRNEEVLFPYLNGEDLNGRPDCSASRWVINFHNWSLERAQQYPDCFAIVEAKVKPERLRNKYSVSARERWWQYERRRPELYAAIEGFERVLAVARTSRTVAATFISSRQIMSENVVVFPSDASSMLAVLASTFHVLWARKYSSTLKSDLQYGPSNCFESFPQPNITPQIGRVGAELDSYRRSVMLDLDLGLTKLYNRVHDEQVTSADIRRLREIHVEIDEAVAEAYGFDLTLSHGFHQTRQGTRFTIDPTAQVEILDLLLELNHQRYEDEKPQQAATRRKPRKQIRTTSRPRASQASAALEPTLEDGLFPLPDALF</sequence>
<dbReference type="EMBL" id="JAETXL010000016">
    <property type="protein sequence ID" value="MBL6280228.1"/>
    <property type="molecule type" value="Genomic_DNA"/>
</dbReference>
<keyword evidence="2" id="KW-0489">Methyltransferase</keyword>
<dbReference type="EC" id="2.1.1.72" evidence="1"/>
<evidence type="ECO:0000259" key="7">
    <source>
        <dbReference type="Pfam" id="PF07669"/>
    </source>
</evidence>
<feature type="compositionally biased region" description="Polar residues" evidence="6">
    <location>
        <begin position="1333"/>
        <end position="1344"/>
    </location>
</feature>
<dbReference type="PANTHER" id="PTHR33841:SF1">
    <property type="entry name" value="DNA METHYLTRANSFERASE A"/>
    <property type="match status" value="1"/>
</dbReference>
<dbReference type="PANTHER" id="PTHR33841">
    <property type="entry name" value="DNA METHYLTRANSFERASE YEEA-RELATED"/>
    <property type="match status" value="1"/>
</dbReference>
<dbReference type="Gene3D" id="3.40.50.150">
    <property type="entry name" value="Vaccinia Virus protein VP39"/>
    <property type="match status" value="2"/>
</dbReference>
<dbReference type="PRINTS" id="PR00507">
    <property type="entry name" value="N12N6MTFRASE"/>
</dbReference>
<evidence type="ECO:0000256" key="1">
    <source>
        <dbReference type="ARBA" id="ARBA00011900"/>
    </source>
</evidence>
<dbReference type="Pfam" id="PF07669">
    <property type="entry name" value="Eco57I"/>
    <property type="match status" value="1"/>
</dbReference>
<proteinExistence type="predicted"/>
<protein>
    <recommendedName>
        <fullName evidence="1">site-specific DNA-methyltransferase (adenine-specific)</fullName>
        <ecNumber evidence="1">2.1.1.72</ecNumber>
    </recommendedName>
</protein>
<feature type="domain" description="Type II methyltransferase M.TaqI-like" evidence="7">
    <location>
        <begin position="657"/>
        <end position="938"/>
    </location>
</feature>
<accession>A0ABS1UV61</accession>
<evidence type="ECO:0000313" key="10">
    <source>
        <dbReference type="Proteomes" id="UP000661193"/>
    </source>
</evidence>